<keyword evidence="3" id="KW-1185">Reference proteome</keyword>
<dbReference type="STRING" id="159449.B4N89_00220"/>
<name>A0A1T3NRX5_9ACTN</name>
<evidence type="ECO:0000313" key="2">
    <source>
        <dbReference type="EMBL" id="OPC79579.1"/>
    </source>
</evidence>
<dbReference type="Proteomes" id="UP000190037">
    <property type="component" value="Unassembled WGS sequence"/>
</dbReference>
<feature type="region of interest" description="Disordered" evidence="1">
    <location>
        <begin position="1"/>
        <end position="25"/>
    </location>
</feature>
<evidence type="ECO:0000256" key="1">
    <source>
        <dbReference type="SAM" id="MobiDB-lite"/>
    </source>
</evidence>
<gene>
    <name evidence="2" type="ORF">B4N89_00220</name>
</gene>
<comment type="caution">
    <text evidence="2">The sequence shown here is derived from an EMBL/GenBank/DDBJ whole genome shotgun (WGS) entry which is preliminary data.</text>
</comment>
<dbReference type="AlphaFoldDB" id="A0A1T3NRX5"/>
<organism evidence="2 3">
    <name type="scientific">Embleya scabrispora</name>
    <dbReference type="NCBI Taxonomy" id="159449"/>
    <lineage>
        <taxon>Bacteria</taxon>
        <taxon>Bacillati</taxon>
        <taxon>Actinomycetota</taxon>
        <taxon>Actinomycetes</taxon>
        <taxon>Kitasatosporales</taxon>
        <taxon>Streptomycetaceae</taxon>
        <taxon>Embleya</taxon>
    </lineage>
</organism>
<evidence type="ECO:0000313" key="3">
    <source>
        <dbReference type="Proteomes" id="UP000190037"/>
    </source>
</evidence>
<proteinExistence type="predicted"/>
<protein>
    <submittedName>
        <fullName evidence="2">Uncharacterized protein</fullName>
    </submittedName>
</protein>
<sequence>MAAGTDRQRTTAPDPASGTEGAAVGTRTPGRAIALSFFFAISANEGIVFQAACFAGCPHPSMAIGRCEAAIAAAVFAGTSAANAP</sequence>
<reference evidence="2 3" key="1">
    <citation type="submission" date="2017-03" db="EMBL/GenBank/DDBJ databases">
        <title>Draft genome sequence of Streptomyces scabrisporus NF3, endophyte isolated from Amphipterygium adstringens.</title>
        <authorList>
            <person name="Vazquez M."/>
            <person name="Ceapa C.D."/>
            <person name="Rodriguez Luna D."/>
            <person name="Sanchez Esquivel S."/>
        </authorList>
    </citation>
    <scope>NUCLEOTIDE SEQUENCE [LARGE SCALE GENOMIC DNA]</scope>
    <source>
        <strain evidence="2 3">NF3</strain>
    </source>
</reference>
<dbReference type="EMBL" id="MWQN01000001">
    <property type="protein sequence ID" value="OPC79579.1"/>
    <property type="molecule type" value="Genomic_DNA"/>
</dbReference>
<accession>A0A1T3NRX5</accession>